<proteinExistence type="predicted"/>
<keyword evidence="4" id="KW-1185">Reference proteome</keyword>
<dbReference type="InterPro" id="IPR000383">
    <property type="entry name" value="Xaa-Pro-like_dom"/>
</dbReference>
<dbReference type="InterPro" id="IPR008979">
    <property type="entry name" value="Galactose-bd-like_sf"/>
</dbReference>
<dbReference type="NCBIfam" id="TIGR00976">
    <property type="entry name" value="CocE_NonD"/>
    <property type="match status" value="1"/>
</dbReference>
<dbReference type="Gene3D" id="1.10.3020.10">
    <property type="entry name" value="alpha-amino acid ester hydrolase ( Helical cap domain)"/>
    <property type="match status" value="1"/>
</dbReference>
<dbReference type="InterPro" id="IPR005674">
    <property type="entry name" value="CocE/Ser_esterase"/>
</dbReference>
<dbReference type="GO" id="GO:0016787">
    <property type="term" value="F:hydrolase activity"/>
    <property type="evidence" value="ECO:0007669"/>
    <property type="project" value="UniProtKB-KW"/>
</dbReference>
<dbReference type="SUPFAM" id="SSF53474">
    <property type="entry name" value="alpha/beta-Hydrolases"/>
    <property type="match status" value="1"/>
</dbReference>
<dbReference type="EMBL" id="JBHSHL010000033">
    <property type="protein sequence ID" value="MFC4805092.1"/>
    <property type="molecule type" value="Genomic_DNA"/>
</dbReference>
<evidence type="ECO:0000313" key="4">
    <source>
        <dbReference type="Proteomes" id="UP001595916"/>
    </source>
</evidence>
<comment type="caution">
    <text evidence="3">The sequence shown here is derived from an EMBL/GenBank/DDBJ whole genome shotgun (WGS) entry which is preliminary data.</text>
</comment>
<dbReference type="Gene3D" id="2.60.120.260">
    <property type="entry name" value="Galactose-binding domain-like"/>
    <property type="match status" value="1"/>
</dbReference>
<feature type="domain" description="Xaa-Pro dipeptidyl-peptidase C-terminal" evidence="2">
    <location>
        <begin position="332"/>
        <end position="587"/>
    </location>
</feature>
<name>A0ABV9QKX7_9FIRM</name>
<dbReference type="SUPFAM" id="SSF49785">
    <property type="entry name" value="Galactose-binding domain-like"/>
    <property type="match status" value="1"/>
</dbReference>
<dbReference type="Pfam" id="PF08530">
    <property type="entry name" value="PepX_C"/>
    <property type="match status" value="1"/>
</dbReference>
<gene>
    <name evidence="3" type="ORF">ACFO4R_08350</name>
</gene>
<protein>
    <submittedName>
        <fullName evidence="3">CocE/NonD family hydrolase</fullName>
    </submittedName>
</protein>
<evidence type="ECO:0000259" key="2">
    <source>
        <dbReference type="SMART" id="SM00939"/>
    </source>
</evidence>
<dbReference type="Proteomes" id="UP001595916">
    <property type="component" value="Unassembled WGS sequence"/>
</dbReference>
<evidence type="ECO:0000256" key="1">
    <source>
        <dbReference type="ARBA" id="ARBA00022801"/>
    </source>
</evidence>
<dbReference type="Pfam" id="PF02129">
    <property type="entry name" value="Peptidase_S15"/>
    <property type="match status" value="1"/>
</dbReference>
<sequence length="596" mass="68647">MGVVRCDTKRSRGIQPFEVPESYRYLHDRITKELPPRRNKIGGSCEEMIEVEEGVFLHTIILFPSEGSPSPTVLIRNPYEYDIPRLLASVSHFVYFGYNVVLQSCRGSGKSDGRFVPFIYEKNDGLKTIEYISEQPWQNGEIVLFGFSYLSFCQYILADCLPEQVKTMFLDKLGVNRYAQMYMNGMFRPEFYTAWMIAVTDMDRRLDRSGMYRRALEILPHKRVDEELFGRKVGHYQAVISNVDKSSEFWQDTIWNGLQRMAGKLSVPVLMCAGWFDHQIKGMLHSYEGMREDVKKKSRFVIGPWDHLGMVPGDYPLENGMIMGSMSIKAGLEWFDYQLKGGKVPEDYLGTHLYRCGSHLWEHSRDLPRTDTKKVFYLCPGREKPFLKGGRLDLHLSEEEAKVSYVYDPCDPVETLGGNSMMAWMFKGFEGARHGPVQLPSYEERSDVISFCSQTLNRDLEVSGSVRVHLFAATDAEDTAFTAKVVEITEDGAAYHVCDGITSIRYRNESDRALEYRAGEVVELILELWDICWKWKAGSKLRVDISSSNFPAYINHKNTKTPWHEETRWRIANQLLYFGGKYPTRVELPIVTRGED</sequence>
<dbReference type="Gene3D" id="3.40.50.1820">
    <property type="entry name" value="alpha/beta hydrolase"/>
    <property type="match status" value="1"/>
</dbReference>
<evidence type="ECO:0000313" key="3">
    <source>
        <dbReference type="EMBL" id="MFC4805092.1"/>
    </source>
</evidence>
<dbReference type="InterPro" id="IPR029058">
    <property type="entry name" value="AB_hydrolase_fold"/>
</dbReference>
<reference evidence="4" key="1">
    <citation type="journal article" date="2019" name="Int. J. Syst. Evol. Microbiol.">
        <title>The Global Catalogue of Microorganisms (GCM) 10K type strain sequencing project: providing services to taxonomists for standard genome sequencing and annotation.</title>
        <authorList>
            <consortium name="The Broad Institute Genomics Platform"/>
            <consortium name="The Broad Institute Genome Sequencing Center for Infectious Disease"/>
            <person name="Wu L."/>
            <person name="Ma J."/>
        </authorList>
    </citation>
    <scope>NUCLEOTIDE SEQUENCE [LARGE SCALE GENOMIC DNA]</scope>
    <source>
        <strain evidence="4">CCUG 46385</strain>
    </source>
</reference>
<dbReference type="InterPro" id="IPR013736">
    <property type="entry name" value="Xaa-Pro_dipept_C"/>
</dbReference>
<keyword evidence="1 3" id="KW-0378">Hydrolase</keyword>
<dbReference type="RefSeq" id="WP_379788630.1">
    <property type="nucleotide sequence ID" value="NZ_JBHSHL010000033.1"/>
</dbReference>
<organism evidence="3 4">
    <name type="scientific">Filifactor villosus</name>
    <dbReference type="NCBI Taxonomy" id="29374"/>
    <lineage>
        <taxon>Bacteria</taxon>
        <taxon>Bacillati</taxon>
        <taxon>Bacillota</taxon>
        <taxon>Clostridia</taxon>
        <taxon>Peptostreptococcales</taxon>
        <taxon>Filifactoraceae</taxon>
        <taxon>Filifactor</taxon>
    </lineage>
</organism>
<accession>A0ABV9QKX7</accession>
<dbReference type="SMART" id="SM00939">
    <property type="entry name" value="PepX_C"/>
    <property type="match status" value="1"/>
</dbReference>